<dbReference type="Gene3D" id="1.50.10.10">
    <property type="match status" value="1"/>
</dbReference>
<feature type="domain" description="Glycogen debranching enzyme C-terminal" evidence="1">
    <location>
        <begin position="286"/>
        <end position="641"/>
    </location>
</feature>
<dbReference type="InterPro" id="IPR006451">
    <property type="entry name" value="Glycogen_debranch_arc"/>
</dbReference>
<gene>
    <name evidence="3" type="ORF">PPGU16_25360</name>
</gene>
<dbReference type="InterPro" id="IPR008928">
    <property type="entry name" value="6-hairpin_glycosidase_sf"/>
</dbReference>
<dbReference type="InterPro" id="IPR032790">
    <property type="entry name" value="GDE_C"/>
</dbReference>
<name>A0A7I8BMI5_9BURK</name>
<feature type="domain" description="Glycogen debranching enzyme bacterial and archaeal type N-terminal" evidence="2">
    <location>
        <begin position="16"/>
        <end position="238"/>
    </location>
</feature>
<dbReference type="SUPFAM" id="SSF48208">
    <property type="entry name" value="Six-hairpin glycosidases"/>
    <property type="match status" value="1"/>
</dbReference>
<dbReference type="InterPro" id="IPR012341">
    <property type="entry name" value="6hp_glycosidase-like_sf"/>
</dbReference>
<keyword evidence="4" id="KW-1185">Reference proteome</keyword>
<evidence type="ECO:0000313" key="3">
    <source>
        <dbReference type="EMBL" id="BCF89469.1"/>
    </source>
</evidence>
<dbReference type="InterPro" id="IPR024742">
    <property type="entry name" value="Glycogen_debranch_N"/>
</dbReference>
<dbReference type="EMBL" id="AP023174">
    <property type="protein sequence ID" value="BCF89469.1"/>
    <property type="molecule type" value="Genomic_DNA"/>
</dbReference>
<accession>A0A7I8BMI5</accession>
<dbReference type="GO" id="GO:0004134">
    <property type="term" value="F:4-alpha-glucanotransferase activity"/>
    <property type="evidence" value="ECO:0007669"/>
    <property type="project" value="InterPro"/>
</dbReference>
<dbReference type="AlphaFoldDB" id="A0A7I8BMI5"/>
<dbReference type="NCBIfam" id="TIGR01561">
    <property type="entry name" value="gde_arch"/>
    <property type="match status" value="1"/>
</dbReference>
<organism evidence="3 4">
    <name type="scientific">Paraburkholderia largidicola</name>
    <dbReference type="NCBI Taxonomy" id="3014751"/>
    <lineage>
        <taxon>Bacteria</taxon>
        <taxon>Pseudomonadati</taxon>
        <taxon>Pseudomonadota</taxon>
        <taxon>Betaproteobacteria</taxon>
        <taxon>Burkholderiales</taxon>
        <taxon>Burkholderiaceae</taxon>
        <taxon>Paraburkholderia</taxon>
    </lineage>
</organism>
<dbReference type="InterPro" id="IPR010401">
    <property type="entry name" value="AGL/Gdb1"/>
</dbReference>
<dbReference type="PANTHER" id="PTHR10569:SF2">
    <property type="entry name" value="GLYCOGEN DEBRANCHING ENZYME"/>
    <property type="match status" value="1"/>
</dbReference>
<protein>
    <submittedName>
        <fullName evidence="3">Glycogen debranching protein</fullName>
    </submittedName>
</protein>
<reference evidence="3 4" key="1">
    <citation type="journal article" date="2020" name="Genes (Basel)">
        <title>Genomic Comparison of Insect Gut Symbionts from Divergent Burkholderia Subclades.</title>
        <authorList>
            <person name="Takeshita K."/>
            <person name="Kikuchi Y."/>
        </authorList>
    </citation>
    <scope>NUCLEOTIDE SEQUENCE [LARGE SCALE GENOMIC DNA]</scope>
    <source>
        <strain evidence="3 4">PGU16</strain>
    </source>
</reference>
<dbReference type="KEGG" id="plad:PPGU16_25360"/>
<evidence type="ECO:0000313" key="4">
    <source>
        <dbReference type="Proteomes" id="UP000510888"/>
    </source>
</evidence>
<evidence type="ECO:0000259" key="2">
    <source>
        <dbReference type="Pfam" id="PF12439"/>
    </source>
</evidence>
<dbReference type="RefSeq" id="WP_180720329.1">
    <property type="nucleotide sequence ID" value="NZ_AP023174.1"/>
</dbReference>
<dbReference type="Pfam" id="PF06202">
    <property type="entry name" value="GDE_C"/>
    <property type="match status" value="1"/>
</dbReference>
<sequence>MTRVESPFDHERLEDEWLEADGFGGFASGTLGMLRTRRYHALLLTATRAPAGRIVLVNGIEAWIETKGVRTPLSMQRYAPDIVYPDIAASLISFDTTPWPTWRFRIDAQTCVIAETFVAKATCETVLRWRVALNDGEAKGDDAITLHVRPLLSGRDYHALHHENGAFDFSASVDGEHVAWQPYHDLPVIRVVTNGAYEHAPDWYRNFCYVRERERGLDFTEDLATPGVFTFDVRSDAAVMILSADVANQSSPVAHAAAMEHANALAETETNRRVSFASRLHRSADVYVVARSAGRTIVAGFPWFTDWGRDTFIAMRGLLIATGRLAEAESILLAWAGTISQGMCPNRFPDYGDEPEYNSVDASLWFAIAVHDYLATGHASDTTRARLQEAVDTILAGYTQGTRYGIRADDDGLLRAGVPGVQLTWMDAKVGDWVVTPRIGKPVEVQALWFNALRIAAQWNARWTEAAGRVAASFAQRFVDSQTGALFDNVDVDHVSGTADRSIRPNQIFAAGGLPFALVEGETARAIVAQVEAHLLTPLGLRTLSPEDPAYRGRYAGAPFERDGAYHQGTVWPWLLGPFVEAWLRVQRPDESARSAARTRFLAPLDAHLDRAGLDHISEVAEGDAPHAPGGTPFQAWSLGERVRLGVLLGEGAHANLPDANTPNRATM</sequence>
<dbReference type="GO" id="GO:0004135">
    <property type="term" value="F:amylo-alpha-1,6-glucosidase activity"/>
    <property type="evidence" value="ECO:0007669"/>
    <property type="project" value="InterPro"/>
</dbReference>
<dbReference type="PANTHER" id="PTHR10569">
    <property type="entry name" value="GLYCOGEN DEBRANCHING ENZYME"/>
    <property type="match status" value="1"/>
</dbReference>
<proteinExistence type="predicted"/>
<dbReference type="Pfam" id="PF12439">
    <property type="entry name" value="GDE_N"/>
    <property type="match status" value="1"/>
</dbReference>
<evidence type="ECO:0000259" key="1">
    <source>
        <dbReference type="Pfam" id="PF06202"/>
    </source>
</evidence>
<dbReference type="GO" id="GO:0005980">
    <property type="term" value="P:glycogen catabolic process"/>
    <property type="evidence" value="ECO:0007669"/>
    <property type="project" value="InterPro"/>
</dbReference>
<dbReference type="Proteomes" id="UP000510888">
    <property type="component" value="Chromosome 1"/>
</dbReference>